<proteinExistence type="predicted"/>
<dbReference type="RefSeq" id="WP_124704803.1">
    <property type="nucleotide sequence ID" value="NZ_BGOW01000015.1"/>
</dbReference>
<accession>A0A401JEG0</accession>
<gene>
    <name evidence="1" type="ORF">SFMTTN_1818</name>
</gene>
<reference evidence="1 2" key="1">
    <citation type="journal article" date="2019" name="Front. Microbiol.">
        <title>Genomes of Neutrophilic Sulfur-Oxidizing Chemolithoautotrophs Representing 9 Proteobacterial Species From 8 Genera.</title>
        <authorList>
            <person name="Watanabe T."/>
            <person name="Kojima H."/>
            <person name="Umezawa K."/>
            <person name="Hori C."/>
            <person name="Takasuka T.E."/>
            <person name="Kato Y."/>
            <person name="Fukui M."/>
        </authorList>
    </citation>
    <scope>NUCLEOTIDE SEQUENCE [LARGE SCALE GENOMIC DNA]</scope>
    <source>
        <strain evidence="1 2">TTN</strain>
    </source>
</reference>
<comment type="caution">
    <text evidence="1">The sequence shown here is derived from an EMBL/GenBank/DDBJ whole genome shotgun (WGS) entry which is preliminary data.</text>
</comment>
<protein>
    <submittedName>
        <fullName evidence="1">Uncharacterized protein</fullName>
    </submittedName>
</protein>
<evidence type="ECO:0000313" key="1">
    <source>
        <dbReference type="EMBL" id="GBL46006.1"/>
    </source>
</evidence>
<dbReference type="AlphaFoldDB" id="A0A401JEG0"/>
<organism evidence="1 2">
    <name type="scientific">Sulfuriferula multivorans</name>
    <dbReference type="NCBI Taxonomy" id="1559896"/>
    <lineage>
        <taxon>Bacteria</taxon>
        <taxon>Pseudomonadati</taxon>
        <taxon>Pseudomonadota</taxon>
        <taxon>Betaproteobacteria</taxon>
        <taxon>Nitrosomonadales</taxon>
        <taxon>Sulfuricellaceae</taxon>
        <taxon>Sulfuriferula</taxon>
    </lineage>
</organism>
<keyword evidence="2" id="KW-1185">Reference proteome</keyword>
<dbReference type="Proteomes" id="UP000286806">
    <property type="component" value="Unassembled WGS sequence"/>
</dbReference>
<evidence type="ECO:0000313" key="2">
    <source>
        <dbReference type="Proteomes" id="UP000286806"/>
    </source>
</evidence>
<sequence>MKPARFSSRAVLTAQTAKPALPMWKIVPTHDENGKMLTDFMMLLPKLRQQPKVYIERTVLSIETVLACYREVVFADVNLSINVLWVSLRHRSGVVLEIAGAIRDRVPEALLVGHYTGREA</sequence>
<name>A0A401JEG0_9PROT</name>
<dbReference type="EMBL" id="BGOW01000015">
    <property type="protein sequence ID" value="GBL46006.1"/>
    <property type="molecule type" value="Genomic_DNA"/>
</dbReference>
<dbReference type="OrthoDB" id="5296715at2"/>